<name>A0ACC0QT30_9HYPO</name>
<protein>
    <submittedName>
        <fullName evidence="1">Fn3-like domain-containing protein</fullName>
    </submittedName>
</protein>
<comment type="caution">
    <text evidence="1">The sequence shown here is derived from an EMBL/GenBank/DDBJ whole genome shotgun (WGS) entry which is preliminary data.</text>
</comment>
<evidence type="ECO:0000313" key="2">
    <source>
        <dbReference type="Proteomes" id="UP001065298"/>
    </source>
</evidence>
<organism evidence="1 2">
    <name type="scientific">Fusarium keratoplasticum</name>
    <dbReference type="NCBI Taxonomy" id="1328300"/>
    <lineage>
        <taxon>Eukaryota</taxon>
        <taxon>Fungi</taxon>
        <taxon>Dikarya</taxon>
        <taxon>Ascomycota</taxon>
        <taxon>Pezizomycotina</taxon>
        <taxon>Sordariomycetes</taxon>
        <taxon>Hypocreomycetidae</taxon>
        <taxon>Hypocreales</taxon>
        <taxon>Nectriaceae</taxon>
        <taxon>Fusarium</taxon>
        <taxon>Fusarium solani species complex</taxon>
    </lineage>
</organism>
<accession>A0ACC0QT30</accession>
<evidence type="ECO:0000313" key="1">
    <source>
        <dbReference type="EMBL" id="KAI8666208.1"/>
    </source>
</evidence>
<gene>
    <name evidence="1" type="ORF">NCS57_00845000</name>
</gene>
<keyword evidence="2" id="KW-1185">Reference proteome</keyword>
<proteinExistence type="predicted"/>
<dbReference type="Proteomes" id="UP001065298">
    <property type="component" value="Chromosome 6"/>
</dbReference>
<sequence>MLPTLGSRLLIWSLLSQGLLAQDAQDVITSDTYFYGLSPPVFPTPEQQETGPWAAAVARAKDLVSRMTLQEKVNLTSGVSTDTGCSGVIPAIPRLGFPGLCLADAGNGVRNTDYVNSWPSGIHVGASWNKDLSYHRGYYMGSEAKVKGVNLLLGPVIGPLGRVVEGGRNWEGFTNDPYLSGKLVHETIDGIQTAGVMASAKHFVAQEQETHRLPASVTGAESVSSNVDDRTLHELYLWPFSDAVHAGVANIMCSYNRLNNSYACDNSKLLNGYLKGEMGFQGFVVTDWGAQRSGMASALAGLDVVMPSSILWGANLTNGVNNGTVTESQVDNMVTRILASWYQLKQDQDFPTPGYGMAKDLWKPHLVVDARNASAKPVLSMGAVEGHVLVKNANNALPLKSDMRLVSLFGYSLKAPDKNNPEPTDSMFSSWAIGAQAANLTEINTGFLGNLSLSYGAIAPNGTLISGGGSGANALSLFSSPFDALVSRAQRDGTALFWDLESWDPMVNPTSDACIVAGNAWASEGFDRPALYDEYTDSLIRNVADKCANTIVVLHNAGTRLVDGFIDHPNVTAVIFAHLPGQESGNALVSLLYGDENPSGRLPYTVARNETHYGSLLKPDLTLAPNRFQHFPQSNFTEGVYIDYRHFDAKNITPRFEFGFGLSYTRFEYANLQISKSASSYGAYPTGAVIQGGRADLWDVVASVSADITNAGEVDGKEVAQLYIGIPGSDVPVRQLRGFEKPLLKVGETTKVTFDLTRKDLSIWDVVAQEWLLRQGDYVVSVGRMIRYGASADDLKDLVANSASWGATIAKDIQNRKDYQFRFQHYSNTA</sequence>
<reference evidence="1" key="1">
    <citation type="submission" date="2022-06" db="EMBL/GenBank/DDBJ databases">
        <title>Fusarium solani species complex genomes reveal bases of compartmentalisation and animal pathogenesis.</title>
        <authorList>
            <person name="Tsai I.J."/>
        </authorList>
    </citation>
    <scope>NUCLEOTIDE SEQUENCE</scope>
    <source>
        <strain evidence="1">Fu6.1</strain>
    </source>
</reference>
<dbReference type="EMBL" id="CM046508">
    <property type="protein sequence ID" value="KAI8666208.1"/>
    <property type="molecule type" value="Genomic_DNA"/>
</dbReference>